<dbReference type="OrthoDB" id="5149609at2"/>
<feature type="region of interest" description="Disordered" evidence="1">
    <location>
        <begin position="156"/>
        <end position="186"/>
    </location>
</feature>
<evidence type="ECO:0000313" key="3">
    <source>
        <dbReference type="Proteomes" id="UP000316747"/>
    </source>
</evidence>
<protein>
    <submittedName>
        <fullName evidence="2">Uncharacterized protein</fullName>
    </submittedName>
</protein>
<feature type="compositionally biased region" description="Basic and acidic residues" evidence="1">
    <location>
        <begin position="177"/>
        <end position="186"/>
    </location>
</feature>
<feature type="region of interest" description="Disordered" evidence="1">
    <location>
        <begin position="1"/>
        <end position="26"/>
    </location>
</feature>
<reference evidence="2 3" key="1">
    <citation type="submission" date="2019-06" db="EMBL/GenBank/DDBJ databases">
        <title>Genome sequencing of plant associated microbes to promote plant fitness in Sorghum bicolor and Oryza sativa.</title>
        <authorList>
            <person name="Coleman-Derr D."/>
        </authorList>
    </citation>
    <scope>NUCLEOTIDE SEQUENCE [LARGE SCALE GENOMIC DNA]</scope>
    <source>
        <strain evidence="2 3">KV-663</strain>
    </source>
</reference>
<sequence length="186" mass="18661">MTATDEPDGHTHNGSRADAEPARTVAQEAALLVELLSRRGWGAGGGMPSASSHTTAHEQPGAGSSSAPRAAADGAGGSHDGAATDSAGAGARPGGIPLTDARQAPECTCGGREPAACRVCPVCQIISFVQQVNPDTIERVADFVGFAATALRDLATAQRERSTRPGAAGDHAAPDPPAREDHEGPA</sequence>
<dbReference type="EMBL" id="VFPM01000002">
    <property type="protein sequence ID" value="TQM63003.1"/>
    <property type="molecule type" value="Genomic_DNA"/>
</dbReference>
<feature type="compositionally biased region" description="Low complexity" evidence="1">
    <location>
        <begin position="61"/>
        <end position="73"/>
    </location>
</feature>
<evidence type="ECO:0000313" key="2">
    <source>
        <dbReference type="EMBL" id="TQM63003.1"/>
    </source>
</evidence>
<organism evidence="2 3">
    <name type="scientific">Humibacillus xanthopallidus</name>
    <dbReference type="NCBI Taxonomy" id="412689"/>
    <lineage>
        <taxon>Bacteria</taxon>
        <taxon>Bacillati</taxon>
        <taxon>Actinomycetota</taxon>
        <taxon>Actinomycetes</taxon>
        <taxon>Micrococcales</taxon>
        <taxon>Intrasporangiaceae</taxon>
        <taxon>Humibacillus</taxon>
    </lineage>
</organism>
<dbReference type="Proteomes" id="UP000316747">
    <property type="component" value="Unassembled WGS sequence"/>
</dbReference>
<feature type="compositionally biased region" description="Low complexity" evidence="1">
    <location>
        <begin position="80"/>
        <end position="90"/>
    </location>
</feature>
<comment type="caution">
    <text evidence="2">The sequence shown here is derived from an EMBL/GenBank/DDBJ whole genome shotgun (WGS) entry which is preliminary data.</text>
</comment>
<evidence type="ECO:0000256" key="1">
    <source>
        <dbReference type="SAM" id="MobiDB-lite"/>
    </source>
</evidence>
<proteinExistence type="predicted"/>
<gene>
    <name evidence="2" type="ORF">FBY41_3048</name>
</gene>
<feature type="region of interest" description="Disordered" evidence="1">
    <location>
        <begin position="40"/>
        <end position="104"/>
    </location>
</feature>
<name>A0A543HXB8_9MICO</name>
<dbReference type="RefSeq" id="WP_141845008.1">
    <property type="nucleotide sequence ID" value="NZ_VFPM01000002.1"/>
</dbReference>
<accession>A0A543HXB8</accession>
<feature type="compositionally biased region" description="Basic and acidic residues" evidence="1">
    <location>
        <begin position="7"/>
        <end position="21"/>
    </location>
</feature>
<keyword evidence="3" id="KW-1185">Reference proteome</keyword>
<dbReference type="AlphaFoldDB" id="A0A543HXB8"/>